<feature type="domain" description="Helicase ATP-binding" evidence="3">
    <location>
        <begin position="78"/>
        <end position="242"/>
    </location>
</feature>
<dbReference type="PROSITE" id="PS51192">
    <property type="entry name" value="HELICASE_ATP_BIND_1"/>
    <property type="match status" value="1"/>
</dbReference>
<dbReference type="GO" id="GO:0005524">
    <property type="term" value="F:ATP binding"/>
    <property type="evidence" value="ECO:0007669"/>
    <property type="project" value="InterPro"/>
</dbReference>
<organism evidence="5 6">
    <name type="scientific">Zymoseptoria tritici ST99CH_1A5</name>
    <dbReference type="NCBI Taxonomy" id="1276529"/>
    <lineage>
        <taxon>Eukaryota</taxon>
        <taxon>Fungi</taxon>
        <taxon>Dikarya</taxon>
        <taxon>Ascomycota</taxon>
        <taxon>Pezizomycotina</taxon>
        <taxon>Dothideomycetes</taxon>
        <taxon>Dothideomycetidae</taxon>
        <taxon>Mycosphaerellales</taxon>
        <taxon>Mycosphaerellaceae</taxon>
        <taxon>Zymoseptoria</taxon>
    </lineage>
</organism>
<dbReference type="Pfam" id="PF00271">
    <property type="entry name" value="Helicase_C"/>
    <property type="match status" value="1"/>
</dbReference>
<dbReference type="InterPro" id="IPR014001">
    <property type="entry name" value="Helicase_ATP-bd"/>
</dbReference>
<reference evidence="5 6" key="1">
    <citation type="submission" date="2016-10" db="EMBL/GenBank/DDBJ databases">
        <authorList>
            <person name="Varghese N."/>
        </authorList>
    </citation>
    <scope>NUCLEOTIDE SEQUENCE [LARGE SCALE GENOMIC DNA]</scope>
</reference>
<dbReference type="GO" id="GO:0036121">
    <property type="term" value="F:double-stranded DNA helicase activity"/>
    <property type="evidence" value="ECO:0007669"/>
    <property type="project" value="TreeGrafter"/>
</dbReference>
<accession>A0A1Y6M001</accession>
<dbReference type="InterPro" id="IPR001650">
    <property type="entry name" value="Helicase_C-like"/>
</dbReference>
<dbReference type="Gene3D" id="3.40.50.300">
    <property type="entry name" value="P-loop containing nucleotide triphosphate hydrolases"/>
    <property type="match status" value="2"/>
</dbReference>
<dbReference type="InterPro" id="IPR050742">
    <property type="entry name" value="Helicase_Restrict-Modif_Enz"/>
</dbReference>
<dbReference type="AlphaFoldDB" id="A0A1Y6M001"/>
<dbReference type="InterPro" id="IPR006935">
    <property type="entry name" value="Helicase/UvrB_N"/>
</dbReference>
<dbReference type="GO" id="GO:0032042">
    <property type="term" value="P:mitochondrial DNA metabolic process"/>
    <property type="evidence" value="ECO:0007669"/>
    <property type="project" value="TreeGrafter"/>
</dbReference>
<dbReference type="GO" id="GO:0005759">
    <property type="term" value="C:mitochondrial matrix"/>
    <property type="evidence" value="ECO:0007669"/>
    <property type="project" value="TreeGrafter"/>
</dbReference>
<evidence type="ECO:0000259" key="4">
    <source>
        <dbReference type="PROSITE" id="PS51194"/>
    </source>
</evidence>
<evidence type="ECO:0008006" key="7">
    <source>
        <dbReference type="Google" id="ProtNLM"/>
    </source>
</evidence>
<dbReference type="Proteomes" id="UP000215453">
    <property type="component" value="Chromosome 10"/>
</dbReference>
<dbReference type="PANTHER" id="PTHR47396">
    <property type="entry name" value="TYPE I RESTRICTION ENZYME ECOKI R PROTEIN"/>
    <property type="match status" value="1"/>
</dbReference>
<dbReference type="CDD" id="cd18799">
    <property type="entry name" value="SF2_C_EcoAI-like"/>
    <property type="match status" value="1"/>
</dbReference>
<dbReference type="SMART" id="SM00487">
    <property type="entry name" value="DEXDc"/>
    <property type="match status" value="1"/>
</dbReference>
<evidence type="ECO:0000313" key="5">
    <source>
        <dbReference type="EMBL" id="SMY28271.1"/>
    </source>
</evidence>
<dbReference type="InterPro" id="IPR027417">
    <property type="entry name" value="P-loop_NTPase"/>
</dbReference>
<dbReference type="CDD" id="cd18032">
    <property type="entry name" value="DEXHc_RE_I_III_res"/>
    <property type="match status" value="1"/>
</dbReference>
<dbReference type="SMART" id="SM00490">
    <property type="entry name" value="HELICc"/>
    <property type="match status" value="1"/>
</dbReference>
<keyword evidence="1" id="KW-0378">Hydrolase</keyword>
<protein>
    <recommendedName>
        <fullName evidence="7">Helicase ATP-binding domain-containing protein</fullName>
    </recommendedName>
</protein>
<evidence type="ECO:0000256" key="2">
    <source>
        <dbReference type="SAM" id="MobiDB-lite"/>
    </source>
</evidence>
<keyword evidence="1" id="KW-0067">ATP-binding</keyword>
<keyword evidence="1" id="KW-0347">Helicase</keyword>
<feature type="domain" description="Helicase C-terminal" evidence="4">
    <location>
        <begin position="300"/>
        <end position="453"/>
    </location>
</feature>
<feature type="region of interest" description="Disordered" evidence="2">
    <location>
        <begin position="639"/>
        <end position="676"/>
    </location>
</feature>
<dbReference type="GO" id="GO:0016787">
    <property type="term" value="F:hydrolase activity"/>
    <property type="evidence" value="ECO:0007669"/>
    <property type="project" value="InterPro"/>
</dbReference>
<dbReference type="PROSITE" id="PS51194">
    <property type="entry name" value="HELICASE_CTER"/>
    <property type="match status" value="1"/>
</dbReference>
<keyword evidence="1" id="KW-0547">Nucleotide-binding</keyword>
<dbReference type="SUPFAM" id="SSF52540">
    <property type="entry name" value="P-loop containing nucleoside triphosphate hydrolases"/>
    <property type="match status" value="1"/>
</dbReference>
<gene>
    <name evidence="5" type="ORF">ZT1A5_G9716</name>
</gene>
<dbReference type="PANTHER" id="PTHR47396:SF1">
    <property type="entry name" value="ATP-DEPENDENT HELICASE IRC3-RELATED"/>
    <property type="match status" value="1"/>
</dbReference>
<dbReference type="Pfam" id="PF04851">
    <property type="entry name" value="ResIII"/>
    <property type="match status" value="1"/>
</dbReference>
<feature type="compositionally biased region" description="Basic and acidic residues" evidence="2">
    <location>
        <begin position="642"/>
        <end position="657"/>
    </location>
</feature>
<evidence type="ECO:0000259" key="3">
    <source>
        <dbReference type="PROSITE" id="PS51192"/>
    </source>
</evidence>
<name>A0A1Y6M001_ZYMTR</name>
<proteinExistence type="predicted"/>
<dbReference type="GO" id="GO:0070125">
    <property type="term" value="P:mitochondrial translational elongation"/>
    <property type="evidence" value="ECO:0007669"/>
    <property type="project" value="TreeGrafter"/>
</dbReference>
<evidence type="ECO:0000313" key="6">
    <source>
        <dbReference type="Proteomes" id="UP000215453"/>
    </source>
</evidence>
<dbReference type="EMBL" id="LT882685">
    <property type="protein sequence ID" value="SMY28271.1"/>
    <property type="molecule type" value="Genomic_DNA"/>
</dbReference>
<dbReference type="GO" id="GO:0000403">
    <property type="term" value="F:Y-form DNA binding"/>
    <property type="evidence" value="ECO:0007669"/>
    <property type="project" value="TreeGrafter"/>
</dbReference>
<sequence length="676" mass="75288">MRRAIRICKDVGLVRRLPFFSHFAPSRCQPSSPNLWRQNISYQPHRRFNAKAHLLEPLKPRKLELRPYQQESINAVLEYLAKGEKRLGLSLATGSGKTVIFSHLIEQVPAPTPCATQTLILAHRRELVEQAAVHCRNLYPDLAVEVEMGSQHASGLADITVASVRSITSGIRIQRFDPARFKLVLVDEAHHIVAQGYLDVLRHFQLYDTNKLGPTALVGVSATFSRHDGIKLGAAIDHIVAHKDYIDLIEDKWLSDMILTTVRTSVDLTKVKSSAGDFQTSELSKAVNQEETNTIIVRAWMEKAMKSRKSTLVFCVDLAHVSNLTAAFREHGIDAQFVTSDTHTQVRKDRLDAFKAREFPVLLNCGIFTEGTDIPNIDCVILARPTKSQNLLVQMIGRGLRLYPGKENCHIIDMVTALDVGVVTTPTLYGLEPNELLELADAQQIKSIKERRELEREREQNAIVAAKPRSASALKSRLLSFEDFSVSDLMDQSSDDFHVRKISPFSWVCIGDNHYILPNADGAFMSINEDDAGNFQMSYTAKLPAGSTSKSPWARPRKIGKQETLKGAVRAADTYAGRIFPFQFISKTAGWRRSPASEGQIKFLNKSRDESHQLEIGQISKGDAADRITKIMRGAKGQLTRMKGEVKKAKRAAEARAKRGAKSGLLTVGPVAAQER</sequence>
<dbReference type="GO" id="GO:0061749">
    <property type="term" value="F:forked DNA-dependent helicase activity"/>
    <property type="evidence" value="ECO:0007669"/>
    <property type="project" value="TreeGrafter"/>
</dbReference>
<evidence type="ECO:0000256" key="1">
    <source>
        <dbReference type="ARBA" id="ARBA00022806"/>
    </source>
</evidence>